<proteinExistence type="predicted"/>
<evidence type="ECO:0000313" key="1">
    <source>
        <dbReference type="EMBL" id="CAA9482100.1"/>
    </source>
</evidence>
<reference evidence="1" key="1">
    <citation type="submission" date="2020-02" db="EMBL/GenBank/DDBJ databases">
        <authorList>
            <person name="Meier V. D."/>
        </authorList>
    </citation>
    <scope>NUCLEOTIDE SEQUENCE</scope>
    <source>
        <strain evidence="1">AVDCRST_MAG02</strain>
    </source>
</reference>
<organism evidence="1">
    <name type="scientific">uncultured Rubrobacteraceae bacterium</name>
    <dbReference type="NCBI Taxonomy" id="349277"/>
    <lineage>
        <taxon>Bacteria</taxon>
        <taxon>Bacillati</taxon>
        <taxon>Actinomycetota</taxon>
        <taxon>Rubrobacteria</taxon>
        <taxon>Rubrobacterales</taxon>
        <taxon>Rubrobacteraceae</taxon>
        <taxon>environmental samples</taxon>
    </lineage>
</organism>
<name>A0A6J4RUT3_9ACTN</name>
<protein>
    <submittedName>
        <fullName evidence="1">Uncharacterized protein</fullName>
    </submittedName>
</protein>
<gene>
    <name evidence="1" type="ORF">AVDCRST_MAG02-4743</name>
</gene>
<accession>A0A6J4RUT3</accession>
<sequence>MMTVGPSWHITQMDDLRPLMSLVQDLGLRRGGQARRRGLFQDARLMNPAGSVRIIPR</sequence>
<dbReference type="AlphaFoldDB" id="A0A6J4RUT3"/>
<dbReference type="EMBL" id="CADCVH010000129">
    <property type="protein sequence ID" value="CAA9482100.1"/>
    <property type="molecule type" value="Genomic_DNA"/>
</dbReference>